<dbReference type="GO" id="GO:0016279">
    <property type="term" value="F:protein-lysine N-methyltransferase activity"/>
    <property type="evidence" value="ECO:0007669"/>
    <property type="project" value="UniProtKB-UniRule"/>
</dbReference>
<proteinExistence type="inferred from homology"/>
<dbReference type="STRING" id="1037660.A0A066WDM5"/>
<dbReference type="HOGENOM" id="CLU_055721_2_0_1"/>
<dbReference type="HAMAP" id="MF_03198">
    <property type="entry name" value="Methyltr_EFM6"/>
    <property type="match status" value="1"/>
</dbReference>
<dbReference type="Gene3D" id="3.40.50.150">
    <property type="entry name" value="Vaccinia Virus protein VP39"/>
    <property type="match status" value="1"/>
</dbReference>
<feature type="binding site" evidence="1">
    <location>
        <position position="252"/>
    </location>
    <ligand>
        <name>S-adenosyl-L-methionine</name>
        <dbReference type="ChEBI" id="CHEBI:59789"/>
    </ligand>
</feature>
<dbReference type="PANTHER" id="PTHR14614">
    <property type="entry name" value="HEPATOCELLULAR CARCINOMA-ASSOCIATED ANTIGEN"/>
    <property type="match status" value="1"/>
</dbReference>
<evidence type="ECO:0000313" key="3">
    <source>
        <dbReference type="EMBL" id="KDN49209.1"/>
    </source>
</evidence>
<dbReference type="RefSeq" id="XP_013244292.1">
    <property type="nucleotide sequence ID" value="XM_013388838.1"/>
</dbReference>
<dbReference type="GeneID" id="25265615"/>
<dbReference type="PANTHER" id="PTHR14614:SF132">
    <property type="entry name" value="PROTEIN-LYSINE METHYLTRANSFERASE C42C1.13"/>
    <property type="match status" value="1"/>
</dbReference>
<dbReference type="CDD" id="cd02440">
    <property type="entry name" value="AdoMet_MTases"/>
    <property type="match status" value="1"/>
</dbReference>
<keyword evidence="1" id="KW-0963">Cytoplasm</keyword>
<dbReference type="EMBL" id="JMSN01000022">
    <property type="protein sequence ID" value="KDN49209.1"/>
    <property type="molecule type" value="Genomic_DNA"/>
</dbReference>
<evidence type="ECO:0000313" key="4">
    <source>
        <dbReference type="Proteomes" id="UP000027361"/>
    </source>
</evidence>
<keyword evidence="4" id="KW-1185">Reference proteome</keyword>
<dbReference type="OMA" id="IWPAAEV"/>
<dbReference type="Pfam" id="PF10294">
    <property type="entry name" value="Methyltransf_16"/>
    <property type="match status" value="1"/>
</dbReference>
<reference evidence="3 4" key="1">
    <citation type="submission" date="2014-05" db="EMBL/GenBank/DDBJ databases">
        <title>Draft genome sequence of a rare smut relative, Tilletiaria anomala UBC 951.</title>
        <authorList>
            <consortium name="DOE Joint Genome Institute"/>
            <person name="Toome M."/>
            <person name="Kuo A."/>
            <person name="Henrissat B."/>
            <person name="Lipzen A."/>
            <person name="Tritt A."/>
            <person name="Yoshinaga Y."/>
            <person name="Zane M."/>
            <person name="Barry K."/>
            <person name="Grigoriev I.V."/>
            <person name="Spatafora J.W."/>
            <person name="Aimea M.C."/>
        </authorList>
    </citation>
    <scope>NUCLEOTIDE SEQUENCE [LARGE SCALE GENOMIC DNA]</scope>
    <source>
        <strain evidence="3 4">UBC 951</strain>
    </source>
</reference>
<gene>
    <name evidence="1" type="primary">EFM6</name>
    <name evidence="3" type="ORF">K437DRAFT_262097</name>
</gene>
<feature type="region of interest" description="Disordered" evidence="2">
    <location>
        <begin position="26"/>
        <end position="86"/>
    </location>
</feature>
<protein>
    <recommendedName>
        <fullName evidence="1">Protein-lysine N-methyltransferase EFM6</fullName>
        <ecNumber evidence="1">2.1.1.-</ecNumber>
    </recommendedName>
    <alternativeName>
        <fullName evidence="1">Elongation factor methyltransferase 6</fullName>
    </alternativeName>
</protein>
<accession>A0A066WDM5</accession>
<dbReference type="InterPro" id="IPR033684">
    <property type="entry name" value="EFM6"/>
</dbReference>
<keyword evidence="1" id="KW-0489">Methyltransferase</keyword>
<name>A0A066WDM5_TILAU</name>
<dbReference type="Proteomes" id="UP000027361">
    <property type="component" value="Unassembled WGS sequence"/>
</dbReference>
<dbReference type="GO" id="GO:0032259">
    <property type="term" value="P:methylation"/>
    <property type="evidence" value="ECO:0007669"/>
    <property type="project" value="UniProtKB-KW"/>
</dbReference>
<dbReference type="AlphaFoldDB" id="A0A066WDM5"/>
<feature type="compositionally biased region" description="Low complexity" evidence="2">
    <location>
        <begin position="117"/>
        <end position="130"/>
    </location>
</feature>
<evidence type="ECO:0000256" key="1">
    <source>
        <dbReference type="HAMAP-Rule" id="MF_03198"/>
    </source>
</evidence>
<keyword evidence="1" id="KW-0808">Transferase</keyword>
<feature type="compositionally biased region" description="Acidic residues" evidence="2">
    <location>
        <begin position="52"/>
        <end position="62"/>
    </location>
</feature>
<feature type="region of interest" description="Disordered" evidence="2">
    <location>
        <begin position="111"/>
        <end position="132"/>
    </location>
</feature>
<comment type="similarity">
    <text evidence="1">Belongs to the class I-like SAM-binding methyltransferase superfamily. METTL21 family. EFM6 subfamily.</text>
</comment>
<dbReference type="InterPro" id="IPR019410">
    <property type="entry name" value="Methyltransf_16"/>
</dbReference>
<dbReference type="EC" id="2.1.1.-" evidence="1"/>
<feature type="binding site" evidence="1">
    <location>
        <position position="164"/>
    </location>
    <ligand>
        <name>S-adenosyl-L-methionine</name>
        <dbReference type="ChEBI" id="CHEBI:59789"/>
    </ligand>
</feature>
<dbReference type="InParanoid" id="A0A066WDM5"/>
<sequence length="349" mass="37898">MAVAAQTLLAAEPGAEAHGRLSLRQASVLSHPQDDDRPLLNLFSGNGSEANISDDENSDESTDAASPVAGPSSRKAVAQGAAESELVPAQRQSILNRRAVVRYFSDATKTPEVHDITPPAASSSSSPTSTLPIARTLGATDARGTQYDVLLKLDVSTGCGGRIWPAAEVLGAYLASHGPDLRERWRGRTIVELGAGTGLAGLLVARMGLGVQGVWITDQDAMMQLMRENLALNQTQAQAPLPDPCHVEELNWGEPIPDTVPSQPDVLLLADCVYLEIAFQPLVDTMAALSTPATEILFCYQKRRKADKRFFALLRKKFTFDNVDDDDPVRMERYRREGTQLLRVRRKQS</sequence>
<feature type="binding site" evidence="1">
    <location>
        <position position="270"/>
    </location>
    <ligand>
        <name>S-adenosyl-L-methionine</name>
        <dbReference type="ChEBI" id="CHEBI:59789"/>
    </ligand>
</feature>
<evidence type="ECO:0000256" key="2">
    <source>
        <dbReference type="SAM" id="MobiDB-lite"/>
    </source>
</evidence>
<organism evidence="3 4">
    <name type="scientific">Tilletiaria anomala (strain ATCC 24038 / CBS 436.72 / UBC 951)</name>
    <dbReference type="NCBI Taxonomy" id="1037660"/>
    <lineage>
        <taxon>Eukaryota</taxon>
        <taxon>Fungi</taxon>
        <taxon>Dikarya</taxon>
        <taxon>Basidiomycota</taxon>
        <taxon>Ustilaginomycotina</taxon>
        <taxon>Exobasidiomycetes</taxon>
        <taxon>Georgefischeriales</taxon>
        <taxon>Tilletiariaceae</taxon>
        <taxon>Tilletiaria</taxon>
    </lineage>
</organism>
<dbReference type="FunCoup" id="A0A066WDM5">
    <property type="interactions" value="241"/>
</dbReference>
<dbReference type="OrthoDB" id="407325at2759"/>
<dbReference type="SUPFAM" id="SSF53335">
    <property type="entry name" value="S-adenosyl-L-methionine-dependent methyltransferases"/>
    <property type="match status" value="1"/>
</dbReference>
<feature type="binding site" evidence="1">
    <location>
        <begin position="194"/>
        <end position="196"/>
    </location>
    <ligand>
        <name>S-adenosyl-L-methionine</name>
        <dbReference type="ChEBI" id="CHEBI:59789"/>
    </ligand>
</feature>
<dbReference type="GO" id="GO:0005737">
    <property type="term" value="C:cytoplasm"/>
    <property type="evidence" value="ECO:0007669"/>
    <property type="project" value="UniProtKB-SubCell"/>
</dbReference>
<comment type="subcellular location">
    <subcellularLocation>
        <location evidence="1">Cytoplasm</location>
    </subcellularLocation>
</comment>
<feature type="binding site" evidence="1">
    <location>
        <position position="218"/>
    </location>
    <ligand>
        <name>S-adenosyl-L-methionine</name>
        <dbReference type="ChEBI" id="CHEBI:59789"/>
    </ligand>
</feature>
<dbReference type="InterPro" id="IPR029063">
    <property type="entry name" value="SAM-dependent_MTases_sf"/>
</dbReference>
<comment type="caution">
    <text evidence="3">The sequence shown here is derived from an EMBL/GenBank/DDBJ whole genome shotgun (WGS) entry which is preliminary data.</text>
</comment>
<keyword evidence="1" id="KW-0949">S-adenosyl-L-methionine</keyword>
<comment type="function">
    <text evidence="1">S-adenosyl-L-methionine-dependent protein-lysine N-methyltransferase that methylates elongation factor 1-alpha.</text>
</comment>